<dbReference type="InterPro" id="IPR050904">
    <property type="entry name" value="Adhesion/Biosynth-related"/>
</dbReference>
<evidence type="ECO:0000256" key="3">
    <source>
        <dbReference type="SAM" id="SignalP"/>
    </source>
</evidence>
<dbReference type="Gene3D" id="2.30.180.10">
    <property type="entry name" value="FAS1 domain"/>
    <property type="match status" value="3"/>
</dbReference>
<sequence>MVFLWLYIWLCFSQLCLCARTVPKDTNDERFPFTTVVDLLWQNVEFSTFLRKVQKCGFVDYLNGIDNFTLFAPINSAYANHTDALKLHNYLLHDTVLDPMVFNWGRHIIMSNDSRLHLLEVKGDGSWLIDEVPVFTETLKPNMQNATLCSIAAQIPDSPLLSELLNREAYLCHFFKLVEVTSTLKDNSMFDRKTVIIPDNNAFEEIFDKFQLAYLITESQLPRSLPLMKTQKRDRWALLKSLMMNTTLGGRFETEVLLNLNGDPLLLQSHDNGSTIIANNSLATTSNVLYRTGVAHIFSNLDFLSNYLHFTAEKMLLGMGADHFIEEIYIRNLSYLIDGSYEKPLTLFLAIDSTKDSLGYSKSSLLYHFVDDGVNLTRDFSDDKQVRLYDSLFCSSNKRLGGQCQRLKIERVGHHDKTTHVINKKYRVKDQDPIQVANVTIFFLQDDILLPADLVSSIDPFSGCSTSLKFLRELNLLDLQPNGKGYTILLPCFNAWSQYDLNLEYLEHNVTALNIIMKNYILSDLIYTDSTESHVKTTNFHKENITVDIYRERPDYDHVALNLSTIRDPIILHKSSDLFFDQGVVHPLRNVYLPDTLVITLQNLLDITNSFDFKAYLESSESLRMVFERSQDYSLLVPTAQSLLLEEITLNSTKLEEFLRLHIIWSNTTQHLFHCSDEIETLHGAILNCRQSNANTHFLRVQGGADKEVRILKKGCSSSNNSSCVFLIDRPISLSWLDQDKYRIRLPGIAIAMGTLIGILVISGVFVCALLVFIRKQRVNETEVRVPESEQDRLLPSPRTKNQHHYSSSLGRSLASTEDRNVRVGANQNSALFASSYSAHTGRDPLSINPQGGHPC</sequence>
<evidence type="ECO:0000259" key="4">
    <source>
        <dbReference type="PROSITE" id="PS50213"/>
    </source>
</evidence>
<protein>
    <submittedName>
        <fullName evidence="5">LADA_0D10506g1_1</fullName>
    </submittedName>
</protein>
<gene>
    <name evidence="5" type="ORF">LADA_0D10506G</name>
</gene>
<keyword evidence="2" id="KW-1133">Transmembrane helix</keyword>
<dbReference type="InterPro" id="IPR036378">
    <property type="entry name" value="FAS1_dom_sf"/>
</dbReference>
<dbReference type="PANTHER" id="PTHR10900:SF125">
    <property type="entry name" value="FAS1 DOMAIN-CONTAINING PROTEIN YLR001C"/>
    <property type="match status" value="1"/>
</dbReference>
<evidence type="ECO:0000313" key="6">
    <source>
        <dbReference type="Proteomes" id="UP000190274"/>
    </source>
</evidence>
<keyword evidence="2" id="KW-0812">Transmembrane</keyword>
<evidence type="ECO:0000256" key="2">
    <source>
        <dbReference type="SAM" id="Phobius"/>
    </source>
</evidence>
<feature type="transmembrane region" description="Helical" evidence="2">
    <location>
        <begin position="749"/>
        <end position="774"/>
    </location>
</feature>
<feature type="signal peptide" evidence="3">
    <location>
        <begin position="1"/>
        <end position="18"/>
    </location>
</feature>
<keyword evidence="3" id="KW-0732">Signal</keyword>
<dbReference type="Proteomes" id="UP000190274">
    <property type="component" value="Chromosome D"/>
</dbReference>
<dbReference type="InterPro" id="IPR000782">
    <property type="entry name" value="FAS1_domain"/>
</dbReference>
<feature type="domain" description="FAS1" evidence="4">
    <location>
        <begin position="33"/>
        <end position="88"/>
    </location>
</feature>
<dbReference type="SUPFAM" id="SSF82153">
    <property type="entry name" value="FAS1 domain"/>
    <property type="match status" value="4"/>
</dbReference>
<keyword evidence="6" id="KW-1185">Reference proteome</keyword>
<reference evidence="5 6" key="1">
    <citation type="submission" date="2016-03" db="EMBL/GenBank/DDBJ databases">
        <authorList>
            <person name="Devillers H."/>
        </authorList>
    </citation>
    <scope>NUCLEOTIDE SEQUENCE [LARGE SCALE GENOMIC DNA]</scope>
    <source>
        <strain evidence="5">CBS 10888</strain>
    </source>
</reference>
<dbReference type="EMBL" id="LT598454">
    <property type="protein sequence ID" value="SCU85881.1"/>
    <property type="molecule type" value="Genomic_DNA"/>
</dbReference>
<keyword evidence="2" id="KW-0472">Membrane</keyword>
<organism evidence="5 6">
    <name type="scientific">Lachancea dasiensis</name>
    <dbReference type="NCBI Taxonomy" id="1072105"/>
    <lineage>
        <taxon>Eukaryota</taxon>
        <taxon>Fungi</taxon>
        <taxon>Dikarya</taxon>
        <taxon>Ascomycota</taxon>
        <taxon>Saccharomycotina</taxon>
        <taxon>Saccharomycetes</taxon>
        <taxon>Saccharomycetales</taxon>
        <taxon>Saccharomycetaceae</taxon>
        <taxon>Lachancea</taxon>
    </lineage>
</organism>
<dbReference type="OrthoDB" id="286301at2759"/>
<evidence type="ECO:0000313" key="5">
    <source>
        <dbReference type="EMBL" id="SCU85881.1"/>
    </source>
</evidence>
<dbReference type="AlphaFoldDB" id="A0A1G4J7M2"/>
<feature type="region of interest" description="Disordered" evidence="1">
    <location>
        <begin position="786"/>
        <end position="818"/>
    </location>
</feature>
<evidence type="ECO:0000256" key="1">
    <source>
        <dbReference type="SAM" id="MobiDB-lite"/>
    </source>
</evidence>
<dbReference type="PANTHER" id="PTHR10900">
    <property type="entry name" value="PERIOSTIN-RELATED"/>
    <property type="match status" value="1"/>
</dbReference>
<dbReference type="PROSITE" id="PS50213">
    <property type="entry name" value="FAS1"/>
    <property type="match status" value="3"/>
</dbReference>
<feature type="domain" description="FAS1" evidence="4">
    <location>
        <begin position="451"/>
        <end position="592"/>
    </location>
</feature>
<feature type="domain" description="FAS1" evidence="4">
    <location>
        <begin position="158"/>
        <end position="302"/>
    </location>
</feature>
<proteinExistence type="predicted"/>
<name>A0A1G4J7M2_9SACH</name>
<feature type="compositionally biased region" description="Polar residues" evidence="1">
    <location>
        <begin position="805"/>
        <end position="816"/>
    </location>
</feature>
<feature type="chain" id="PRO_5009235919" evidence="3">
    <location>
        <begin position="19"/>
        <end position="856"/>
    </location>
</feature>
<accession>A0A1G4J7M2</accession>